<dbReference type="EMBL" id="GDID01001197">
    <property type="protein sequence ID" value="JAP95409.1"/>
    <property type="molecule type" value="Transcribed_RNA"/>
</dbReference>
<dbReference type="Pfam" id="PF13306">
    <property type="entry name" value="LRR_5"/>
    <property type="match status" value="1"/>
</dbReference>
<dbReference type="InterPro" id="IPR053139">
    <property type="entry name" value="Surface_bspA-like"/>
</dbReference>
<name>A0A146KJG5_9EUKA</name>
<dbReference type="SUPFAM" id="SSF52058">
    <property type="entry name" value="L domain-like"/>
    <property type="match status" value="1"/>
</dbReference>
<protein>
    <submittedName>
        <fullName evidence="1">Leucine rich repeats-containing protein</fullName>
    </submittedName>
</protein>
<reference evidence="1" key="1">
    <citation type="submission" date="2015-07" db="EMBL/GenBank/DDBJ databases">
        <title>Adaptation to a free-living lifestyle via gene acquisitions in the diplomonad Trepomonas sp. PC1.</title>
        <authorList>
            <person name="Xu F."/>
            <person name="Jerlstrom-Hultqvist J."/>
            <person name="Kolisko M."/>
            <person name="Simpson A.G.B."/>
            <person name="Roger A.J."/>
            <person name="Svard S.G."/>
            <person name="Andersson J.O."/>
        </authorList>
    </citation>
    <scope>NUCLEOTIDE SEQUENCE</scope>
    <source>
        <strain evidence="1">PC1</strain>
    </source>
</reference>
<dbReference type="Gene3D" id="3.80.10.10">
    <property type="entry name" value="Ribonuclease Inhibitor"/>
    <property type="match status" value="1"/>
</dbReference>
<dbReference type="InterPro" id="IPR032675">
    <property type="entry name" value="LRR_dom_sf"/>
</dbReference>
<feature type="non-terminal residue" evidence="1">
    <location>
        <position position="244"/>
    </location>
</feature>
<organism evidence="1">
    <name type="scientific">Trepomonas sp. PC1</name>
    <dbReference type="NCBI Taxonomy" id="1076344"/>
    <lineage>
        <taxon>Eukaryota</taxon>
        <taxon>Metamonada</taxon>
        <taxon>Diplomonadida</taxon>
        <taxon>Hexamitidae</taxon>
        <taxon>Hexamitinae</taxon>
        <taxon>Trepomonas</taxon>
    </lineage>
</organism>
<dbReference type="AlphaFoldDB" id="A0A146KJG5"/>
<dbReference type="InterPro" id="IPR026906">
    <property type="entry name" value="LRR_5"/>
</dbReference>
<feature type="non-terminal residue" evidence="1">
    <location>
        <position position="1"/>
    </location>
</feature>
<evidence type="ECO:0000313" key="1">
    <source>
        <dbReference type="EMBL" id="JAP95409.1"/>
    </source>
</evidence>
<proteinExistence type="predicted"/>
<dbReference type="PANTHER" id="PTHR45661:SF3">
    <property type="entry name" value="IG-LIKE DOMAIN-CONTAINING PROTEIN"/>
    <property type="match status" value="1"/>
</dbReference>
<dbReference type="PANTHER" id="PTHR45661">
    <property type="entry name" value="SURFACE ANTIGEN"/>
    <property type="match status" value="1"/>
</dbReference>
<gene>
    <name evidence="1" type="ORF">TPC1_11613</name>
</gene>
<sequence length="244" mass="28131">LEECILPKLQEIAQYSFGTNQQIVFNPPLRADLQNQNLVDKPSTEMFNFEAIQKQLARHRCSVLKCQSIQNNLQVTLLHVTSFAKRIYSEAFQSFFSLRYVNIPRTLKIDKKAFYDCSSLQEVRCGNVVFIGRQAFFGCCTLTTIDLSSVEIVDSFGFEKCFVLNNVNLNKLEKIKENSFNRCYNLANVCCKNYKLAMQGEKLSFEKGETDTKVAFWGRFSTQYVMQGLKIQAKQVKLLMRTIN</sequence>
<accession>A0A146KJG5</accession>